<dbReference type="Proteomes" id="UP000053890">
    <property type="component" value="Unassembled WGS sequence"/>
</dbReference>
<dbReference type="Gene3D" id="3.40.630.30">
    <property type="match status" value="1"/>
</dbReference>
<dbReference type="GO" id="GO:0016747">
    <property type="term" value="F:acyltransferase activity, transferring groups other than amino-acyl groups"/>
    <property type="evidence" value="ECO:0007669"/>
    <property type="project" value="InterPro"/>
</dbReference>
<dbReference type="OMA" id="HCTTHRD"/>
<proteinExistence type="predicted"/>
<evidence type="ECO:0000259" key="1">
    <source>
        <dbReference type="PROSITE" id="PS51186"/>
    </source>
</evidence>
<sequence>MVPHRHAPLPELYRLADPAPLLDLVRPNLLDALPLYSTLQTPGLATPLYASFPSFDPDGKPQLVDAAQPDLWLALVDLGNQLRFFCSYEAHDHLTGDQVAQGESLVVGALTSAHTGISIGAIPDTWTSCIARAFSQPFSASRIHYLPLDEVPSTSGGAVLPGGIVCTEGREEDIEEILSTSEVPHPPAYLSTRLAHTPDAAEPPSRILAHCTTHRDGSIGTLHVAPSARQRGLGQLVLLARARAMASPSSSSSTSAAKADEPPPPLRDAPVFCYVHRENEASNALMRRAGMRIARDGAEVWWARVRLPLRNTGFEMDEDGP</sequence>
<dbReference type="OrthoDB" id="61870at2759"/>
<evidence type="ECO:0000313" key="3">
    <source>
        <dbReference type="Proteomes" id="UP000053890"/>
    </source>
</evidence>
<reference evidence="2 3" key="1">
    <citation type="journal article" date="2015" name="Front. Microbiol.">
        <title>Genome sequence of the plant growth promoting endophytic yeast Rhodotorula graminis WP1.</title>
        <authorList>
            <person name="Firrincieli A."/>
            <person name="Otillar R."/>
            <person name="Salamov A."/>
            <person name="Schmutz J."/>
            <person name="Khan Z."/>
            <person name="Redman R.S."/>
            <person name="Fleck N.D."/>
            <person name="Lindquist E."/>
            <person name="Grigoriev I.V."/>
            <person name="Doty S.L."/>
        </authorList>
    </citation>
    <scope>NUCLEOTIDE SEQUENCE [LARGE SCALE GENOMIC DNA]</scope>
    <source>
        <strain evidence="2 3">WP1</strain>
    </source>
</reference>
<dbReference type="EMBL" id="KQ474082">
    <property type="protein sequence ID" value="KPV73590.1"/>
    <property type="molecule type" value="Genomic_DNA"/>
</dbReference>
<protein>
    <recommendedName>
        <fullName evidence="1">N-acetyltransferase domain-containing protein</fullName>
    </recommendedName>
</protein>
<accession>A0A0P9H101</accession>
<dbReference type="RefSeq" id="XP_018269639.1">
    <property type="nucleotide sequence ID" value="XM_018417503.1"/>
</dbReference>
<gene>
    <name evidence="2" type="ORF">RHOBADRAFT_54794</name>
</gene>
<organism evidence="2 3">
    <name type="scientific">Rhodotorula graminis (strain WP1)</name>
    <dbReference type="NCBI Taxonomy" id="578459"/>
    <lineage>
        <taxon>Eukaryota</taxon>
        <taxon>Fungi</taxon>
        <taxon>Dikarya</taxon>
        <taxon>Basidiomycota</taxon>
        <taxon>Pucciniomycotina</taxon>
        <taxon>Microbotryomycetes</taxon>
        <taxon>Sporidiobolales</taxon>
        <taxon>Sporidiobolaceae</taxon>
        <taxon>Rhodotorula</taxon>
    </lineage>
</organism>
<keyword evidence="3" id="KW-1185">Reference proteome</keyword>
<feature type="domain" description="N-acetyltransferase" evidence="1">
    <location>
        <begin position="164"/>
        <end position="321"/>
    </location>
</feature>
<dbReference type="InterPro" id="IPR000182">
    <property type="entry name" value="GNAT_dom"/>
</dbReference>
<name>A0A0P9H101_RHOGW</name>
<evidence type="ECO:0000313" key="2">
    <source>
        <dbReference type="EMBL" id="KPV73590.1"/>
    </source>
</evidence>
<dbReference type="GeneID" id="28977951"/>
<dbReference type="AlphaFoldDB" id="A0A0P9H101"/>
<dbReference type="InterPro" id="IPR016181">
    <property type="entry name" value="Acyl_CoA_acyltransferase"/>
</dbReference>
<dbReference type="PROSITE" id="PS51186">
    <property type="entry name" value="GNAT"/>
    <property type="match status" value="1"/>
</dbReference>
<dbReference type="SUPFAM" id="SSF55729">
    <property type="entry name" value="Acyl-CoA N-acyltransferases (Nat)"/>
    <property type="match status" value="1"/>
</dbReference>